<comment type="caution">
    <text evidence="1">The sequence shown here is derived from an EMBL/GenBank/DDBJ whole genome shotgun (WGS) entry which is preliminary data.</text>
</comment>
<dbReference type="OrthoDB" id="8068875at2759"/>
<dbReference type="AlphaFoldDB" id="A0A812QSG2"/>
<gene>
    <name evidence="1" type="primary">yciC</name>
    <name evidence="1" type="ORF">SPIL2461_LOCUS9905</name>
</gene>
<protein>
    <submittedName>
        <fullName evidence="1">YciC protein</fullName>
    </submittedName>
</protein>
<name>A0A812QSG2_SYMPI</name>
<evidence type="ECO:0000313" key="2">
    <source>
        <dbReference type="Proteomes" id="UP000649617"/>
    </source>
</evidence>
<keyword evidence="2" id="KW-1185">Reference proteome</keyword>
<evidence type="ECO:0000313" key="1">
    <source>
        <dbReference type="EMBL" id="CAE7401432.1"/>
    </source>
</evidence>
<dbReference type="EMBL" id="CAJNIZ010017668">
    <property type="protein sequence ID" value="CAE7401432.1"/>
    <property type="molecule type" value="Genomic_DNA"/>
</dbReference>
<sequence length="272" mass="30437">MLGSLSFWKLPGCDEDWARITVDCFSRKLRASVKVQEFDNGPNFAEHRIQVESAQDLLPRIEATRSLYLKSAGLRDQVGDCDVDTAEARANVARWLQGKLQSQFGFPVEVTTDSASHHGKILARYAGTDEPSRNWQRNYTTFHIDHKQNTAGLEDGVQVNVWLNLADEPISDFALGFLELGGSMVAGKDLPSMTQKEVENLTVRYRAGLTKDQALIFQSTGAYSVVHGSFRFEDARKLTSLPRYSLEFRLLLRKLQPGPGLCDSIPSTTRAR</sequence>
<dbReference type="Proteomes" id="UP000649617">
    <property type="component" value="Unassembled WGS sequence"/>
</dbReference>
<proteinExistence type="predicted"/>
<organism evidence="1 2">
    <name type="scientific">Symbiodinium pilosum</name>
    <name type="common">Dinoflagellate</name>
    <dbReference type="NCBI Taxonomy" id="2952"/>
    <lineage>
        <taxon>Eukaryota</taxon>
        <taxon>Sar</taxon>
        <taxon>Alveolata</taxon>
        <taxon>Dinophyceae</taxon>
        <taxon>Suessiales</taxon>
        <taxon>Symbiodiniaceae</taxon>
        <taxon>Symbiodinium</taxon>
    </lineage>
</organism>
<accession>A0A812QSG2</accession>
<reference evidence="1" key="1">
    <citation type="submission" date="2021-02" db="EMBL/GenBank/DDBJ databases">
        <authorList>
            <person name="Dougan E. K."/>
            <person name="Rhodes N."/>
            <person name="Thang M."/>
            <person name="Chan C."/>
        </authorList>
    </citation>
    <scope>NUCLEOTIDE SEQUENCE</scope>
</reference>